<comment type="caution">
    <text evidence="5">The sequence shown here is derived from an EMBL/GenBank/DDBJ whole genome shotgun (WGS) entry which is preliminary data.</text>
</comment>
<feature type="domain" description="HpcH/HpaI aldolase/citrate lyase" evidence="4">
    <location>
        <begin position="8"/>
        <end position="208"/>
    </location>
</feature>
<keyword evidence="6" id="KW-1185">Reference proteome</keyword>
<dbReference type="PIRSF" id="PIRSF015582">
    <property type="entry name" value="Cit_lyase_B"/>
    <property type="match status" value="1"/>
</dbReference>
<accession>A0ABP6Z5F8</accession>
<evidence type="ECO:0000313" key="5">
    <source>
        <dbReference type="EMBL" id="GAA3598097.1"/>
    </source>
</evidence>
<dbReference type="InterPro" id="IPR040442">
    <property type="entry name" value="Pyrv_kinase-like_dom_sf"/>
</dbReference>
<dbReference type="Proteomes" id="UP001501074">
    <property type="component" value="Unassembled WGS sequence"/>
</dbReference>
<dbReference type="InterPro" id="IPR005000">
    <property type="entry name" value="Aldolase/citrate-lyase_domain"/>
</dbReference>
<dbReference type="PANTHER" id="PTHR32308">
    <property type="entry name" value="LYASE BETA SUBUNIT, PUTATIVE (AFU_ORTHOLOGUE AFUA_4G13030)-RELATED"/>
    <property type="match status" value="1"/>
</dbReference>
<dbReference type="PANTHER" id="PTHR32308:SF10">
    <property type="entry name" value="CITRATE LYASE SUBUNIT BETA"/>
    <property type="match status" value="1"/>
</dbReference>
<dbReference type="RefSeq" id="WP_231485919.1">
    <property type="nucleotide sequence ID" value="NZ_BAAAZO010000002.1"/>
</dbReference>
<keyword evidence="3" id="KW-0460">Magnesium</keyword>
<dbReference type="EMBL" id="BAAAZO010000002">
    <property type="protein sequence ID" value="GAA3598097.1"/>
    <property type="molecule type" value="Genomic_DNA"/>
</dbReference>
<dbReference type="InterPro" id="IPR011206">
    <property type="entry name" value="Citrate_lyase_beta/mcl1/mcl2"/>
</dbReference>
<dbReference type="InterPro" id="IPR015813">
    <property type="entry name" value="Pyrv/PenolPyrv_kinase-like_dom"/>
</dbReference>
<evidence type="ECO:0000313" key="6">
    <source>
        <dbReference type="Proteomes" id="UP001501074"/>
    </source>
</evidence>
<proteinExistence type="predicted"/>
<organism evidence="5 6">
    <name type="scientific">Kineosporia mesophila</name>
    <dbReference type="NCBI Taxonomy" id="566012"/>
    <lineage>
        <taxon>Bacteria</taxon>
        <taxon>Bacillati</taxon>
        <taxon>Actinomycetota</taxon>
        <taxon>Actinomycetes</taxon>
        <taxon>Kineosporiales</taxon>
        <taxon>Kineosporiaceae</taxon>
        <taxon>Kineosporia</taxon>
    </lineage>
</organism>
<comment type="cofactor">
    <cofactor evidence="1">
        <name>Mg(2+)</name>
        <dbReference type="ChEBI" id="CHEBI:18420"/>
    </cofactor>
</comment>
<evidence type="ECO:0000256" key="2">
    <source>
        <dbReference type="ARBA" id="ARBA00022723"/>
    </source>
</evidence>
<evidence type="ECO:0000256" key="1">
    <source>
        <dbReference type="ARBA" id="ARBA00001946"/>
    </source>
</evidence>
<sequence length="267" mass="28195">MSYGPAWLFCPADRPERYEKAAAAADVVVLDLEDAVAPAEKVYARQALIDHPLDPVTTVVRLNPASSPEHALDLAALGHTRYSTVMLAKTSSAGEVTALARLDVVALIETPRGVVEVAAIAAAGNTVGLMWGAEDLVAALGGTSSRRTDGSYRDVAIAARSAVLIAAAAFGRFKLDAVHLDIKDLAGLRTEVVEAAAVGFDGTACIHPSQIPVVRKGYQPPAADLDRARRLLEAARDEGGVFTFEGRMIDAPLLRHAETLVRRAGRV</sequence>
<protein>
    <submittedName>
        <fullName evidence="5">Citrate (Pro-3S)-lyase subunit beta</fullName>
    </submittedName>
</protein>
<reference evidence="6" key="1">
    <citation type="journal article" date="2019" name="Int. J. Syst. Evol. Microbiol.">
        <title>The Global Catalogue of Microorganisms (GCM) 10K type strain sequencing project: providing services to taxonomists for standard genome sequencing and annotation.</title>
        <authorList>
            <consortium name="The Broad Institute Genomics Platform"/>
            <consortium name="The Broad Institute Genome Sequencing Center for Infectious Disease"/>
            <person name="Wu L."/>
            <person name="Ma J."/>
        </authorList>
    </citation>
    <scope>NUCLEOTIDE SEQUENCE [LARGE SCALE GENOMIC DNA]</scope>
    <source>
        <strain evidence="6">JCM 16902</strain>
    </source>
</reference>
<name>A0ABP6Z5F8_9ACTN</name>
<dbReference type="SUPFAM" id="SSF51621">
    <property type="entry name" value="Phosphoenolpyruvate/pyruvate domain"/>
    <property type="match status" value="1"/>
</dbReference>
<dbReference type="Gene3D" id="3.20.20.60">
    <property type="entry name" value="Phosphoenolpyruvate-binding domains"/>
    <property type="match status" value="1"/>
</dbReference>
<dbReference type="Pfam" id="PF03328">
    <property type="entry name" value="HpcH_HpaI"/>
    <property type="match status" value="1"/>
</dbReference>
<evidence type="ECO:0000256" key="3">
    <source>
        <dbReference type="ARBA" id="ARBA00022842"/>
    </source>
</evidence>
<evidence type="ECO:0000259" key="4">
    <source>
        <dbReference type="Pfam" id="PF03328"/>
    </source>
</evidence>
<gene>
    <name evidence="5" type="primary">citE</name>
    <name evidence="5" type="ORF">GCM10022223_11680</name>
</gene>
<keyword evidence="2" id="KW-0479">Metal-binding</keyword>